<keyword evidence="2" id="KW-1185">Reference proteome</keyword>
<comment type="caution">
    <text evidence="1">The sequence shown here is derived from an EMBL/GenBank/DDBJ whole genome shotgun (WGS) entry which is preliminary data.</text>
</comment>
<evidence type="ECO:0000313" key="1">
    <source>
        <dbReference type="EMBL" id="KAG7050298.1"/>
    </source>
</evidence>
<protein>
    <submittedName>
        <fullName evidence="1">Uncharacterized protein</fullName>
    </submittedName>
</protein>
<name>A0A9P7UCB5_9PEZI</name>
<sequence length="18" mass="2040">MKDRMTTYTTGDGNGKTY</sequence>
<gene>
    <name evidence="1" type="ORF">JMJ77_013050</name>
</gene>
<organism evidence="1 2">
    <name type="scientific">Colletotrichum scovillei</name>
    <dbReference type="NCBI Taxonomy" id="1209932"/>
    <lineage>
        <taxon>Eukaryota</taxon>
        <taxon>Fungi</taxon>
        <taxon>Dikarya</taxon>
        <taxon>Ascomycota</taxon>
        <taxon>Pezizomycotina</taxon>
        <taxon>Sordariomycetes</taxon>
        <taxon>Hypocreomycetidae</taxon>
        <taxon>Glomerellales</taxon>
        <taxon>Glomerellaceae</taxon>
        <taxon>Colletotrichum</taxon>
        <taxon>Colletotrichum acutatum species complex</taxon>
    </lineage>
</organism>
<reference evidence="1" key="1">
    <citation type="submission" date="2021-05" db="EMBL/GenBank/DDBJ databases">
        <title>Comparative genomics of three Colletotrichum scovillei strains and genetic complementation revealed genes involved fungal growth and virulence on chili pepper.</title>
        <authorList>
            <person name="Hsieh D.-K."/>
            <person name="Chuang S.-C."/>
            <person name="Chen C.-Y."/>
            <person name="Chao Y.-T."/>
            <person name="Lu M.-Y.J."/>
            <person name="Lee M.-H."/>
            <person name="Shih M.-C."/>
        </authorList>
    </citation>
    <scope>NUCLEOTIDE SEQUENCE</scope>
    <source>
        <strain evidence="1">Coll-153</strain>
    </source>
</reference>
<evidence type="ECO:0000313" key="2">
    <source>
        <dbReference type="Proteomes" id="UP000699042"/>
    </source>
</evidence>
<accession>A0A9P7UCB5</accession>
<dbReference type="Proteomes" id="UP000699042">
    <property type="component" value="Unassembled WGS sequence"/>
</dbReference>
<dbReference type="AlphaFoldDB" id="A0A9P7UCB5"/>
<dbReference type="EMBL" id="JAESDN010000005">
    <property type="protein sequence ID" value="KAG7050298.1"/>
    <property type="molecule type" value="Genomic_DNA"/>
</dbReference>
<feature type="non-terminal residue" evidence="1">
    <location>
        <position position="1"/>
    </location>
</feature>
<proteinExistence type="predicted"/>